<dbReference type="AlphaFoldDB" id="A0A3D4T0R5"/>
<dbReference type="RefSeq" id="WP_010122162.1">
    <property type="nucleotide sequence ID" value="NZ_DAITTW010000026.1"/>
</dbReference>
<accession>A0A3D4T0R5</accession>
<protein>
    <submittedName>
        <fullName evidence="3">DUF4921 domain-containing protein</fullName>
    </submittedName>
</protein>
<sequence length="454" mass="50940">MISHSPMNPAPVPPLTTLPDGTIKQVNPFSGTEVWTVPGRGHRPLPVPQSDTFPVTDANRDSQTDFGLDNMLKTTPEKARLIIDDNGEPRILRGLTVSQLHESVPLFRRVANLFEILTYNYWAVNYGYRMDASASRHMAEYLAEDEGVRHVADMLRTRLRAAGVPDGELDELFSDERVFQTVNEKAPALFGGGHDVIIARDHYIPGATSSDQLCGSGELDWDVHRLYIAFTVDAMDRLYRANPYVRYVATFQNWLQPSGASVEHLHKQCVAIDEHGLQNETEIAQVRGNPNMYNEWAVDYAGHHNLIFAENDHAVAFAGFGHRHPTLEVFSKSSTVEPWLMADEERDAVADLVHACHIAAGPHTPSNEEWLHRPLDVDVPMPWRIVIKWRVTPLAGFEGGTKIHLNTISPGDLKRRVLASLLAAREEGRLAPGIRLGNEARWERNSLRYNPAIR</sequence>
<evidence type="ECO:0000259" key="2">
    <source>
        <dbReference type="Pfam" id="PF16268"/>
    </source>
</evidence>
<dbReference type="Pfam" id="PF16268">
    <property type="entry name" value="DUF4921"/>
    <property type="match status" value="1"/>
</dbReference>
<dbReference type="InterPro" id="IPR032576">
    <property type="entry name" value="DUF4921"/>
</dbReference>
<dbReference type="InterPro" id="IPR036265">
    <property type="entry name" value="HIT-like_sf"/>
</dbReference>
<organism evidence="3 4">
    <name type="scientific">Corynebacterium nuruki</name>
    <dbReference type="NCBI Taxonomy" id="1032851"/>
    <lineage>
        <taxon>Bacteria</taxon>
        <taxon>Bacillati</taxon>
        <taxon>Actinomycetota</taxon>
        <taxon>Actinomycetes</taxon>
        <taxon>Mycobacteriales</taxon>
        <taxon>Corynebacteriaceae</taxon>
        <taxon>Corynebacterium</taxon>
    </lineage>
</organism>
<reference evidence="3 4" key="1">
    <citation type="journal article" date="2018" name="Nat. Biotechnol.">
        <title>A standardized bacterial taxonomy based on genome phylogeny substantially revises the tree of life.</title>
        <authorList>
            <person name="Parks D.H."/>
            <person name="Chuvochina M."/>
            <person name="Waite D.W."/>
            <person name="Rinke C."/>
            <person name="Skarshewski A."/>
            <person name="Chaumeil P.A."/>
            <person name="Hugenholtz P."/>
        </authorList>
    </citation>
    <scope>NUCLEOTIDE SEQUENCE [LARGE SCALE GENOMIC DNA]</scope>
    <source>
        <strain evidence="3">UBA11247</strain>
    </source>
</reference>
<dbReference type="Gene3D" id="3.30.428.10">
    <property type="entry name" value="HIT-like"/>
    <property type="match status" value="1"/>
</dbReference>
<evidence type="ECO:0000313" key="4">
    <source>
        <dbReference type="Proteomes" id="UP000261739"/>
    </source>
</evidence>
<feature type="region of interest" description="Disordered" evidence="1">
    <location>
        <begin position="45"/>
        <end position="65"/>
    </location>
</feature>
<dbReference type="EMBL" id="DQID01000222">
    <property type="protein sequence ID" value="HCT14831.1"/>
    <property type="molecule type" value="Genomic_DNA"/>
</dbReference>
<feature type="domain" description="DUF4921" evidence="2">
    <location>
        <begin position="18"/>
        <end position="449"/>
    </location>
</feature>
<dbReference type="SUPFAM" id="SSF54197">
    <property type="entry name" value="HIT-like"/>
    <property type="match status" value="1"/>
</dbReference>
<dbReference type="STRING" id="863239.GCA_000213935_00263"/>
<proteinExistence type="predicted"/>
<feature type="region of interest" description="Disordered" evidence="1">
    <location>
        <begin position="1"/>
        <end position="20"/>
    </location>
</feature>
<evidence type="ECO:0000313" key="3">
    <source>
        <dbReference type="EMBL" id="HCT14831.1"/>
    </source>
</evidence>
<gene>
    <name evidence="3" type="ORF">DIW82_08620</name>
</gene>
<dbReference type="Proteomes" id="UP000261739">
    <property type="component" value="Unassembled WGS sequence"/>
</dbReference>
<name>A0A3D4T0R5_9CORY</name>
<comment type="caution">
    <text evidence="3">The sequence shown here is derived from an EMBL/GenBank/DDBJ whole genome shotgun (WGS) entry which is preliminary data.</text>
</comment>
<evidence type="ECO:0000256" key="1">
    <source>
        <dbReference type="SAM" id="MobiDB-lite"/>
    </source>
</evidence>